<feature type="domain" description="CheR-type methyltransferase" evidence="6">
    <location>
        <begin position="10"/>
        <end position="280"/>
    </location>
</feature>
<dbReference type="CDD" id="cd02440">
    <property type="entry name" value="AdoMet_MTases"/>
    <property type="match status" value="1"/>
</dbReference>
<dbReference type="EC" id="2.1.1.80" evidence="2"/>
<keyword evidence="4" id="KW-0808">Transferase</keyword>
<keyword evidence="3" id="KW-0489">Methyltransferase</keyword>
<reference evidence="8" key="1">
    <citation type="submission" date="2017-05" db="EMBL/GenBank/DDBJ databases">
        <title>Improved OligoMM genomes.</title>
        <authorList>
            <person name="Garzetti D."/>
        </authorList>
    </citation>
    <scope>NUCLEOTIDE SEQUENCE [LARGE SCALE GENOMIC DNA]</scope>
    <source>
        <strain evidence="8">KB18</strain>
    </source>
</reference>
<evidence type="ECO:0000256" key="2">
    <source>
        <dbReference type="ARBA" id="ARBA00012534"/>
    </source>
</evidence>
<dbReference type="InterPro" id="IPR029063">
    <property type="entry name" value="SAM-dependent_MTases_sf"/>
</dbReference>
<protein>
    <recommendedName>
        <fullName evidence="2">protein-glutamate O-methyltransferase</fullName>
        <ecNumber evidence="2">2.1.1.80</ecNumber>
    </recommendedName>
</protein>
<accession>A0ABN5A422</accession>
<name>A0ABN5A422_9FIRM</name>
<dbReference type="Gene3D" id="1.10.155.10">
    <property type="entry name" value="Chemotaxis receptor methyltransferase CheR, N-terminal domain"/>
    <property type="match status" value="1"/>
</dbReference>
<evidence type="ECO:0000313" key="7">
    <source>
        <dbReference type="EMBL" id="ASB41586.1"/>
    </source>
</evidence>
<dbReference type="SMART" id="SM00138">
    <property type="entry name" value="MeTrc"/>
    <property type="match status" value="1"/>
</dbReference>
<keyword evidence="5" id="KW-0949">S-adenosyl-L-methionine</keyword>
<dbReference type="SUPFAM" id="SSF47757">
    <property type="entry name" value="Chemotaxis receptor methyltransferase CheR, N-terminal domain"/>
    <property type="match status" value="1"/>
</dbReference>
<dbReference type="PANTHER" id="PTHR24422">
    <property type="entry name" value="CHEMOTAXIS PROTEIN METHYLTRANSFERASE"/>
    <property type="match status" value="1"/>
</dbReference>
<dbReference type="InterPro" id="IPR026024">
    <property type="entry name" value="Chemotaxis_MeTrfase_CheR"/>
</dbReference>
<sequence>MDTSNKTSAAAATSMVITDKDFNRLVSFVQSKYGIDLHQKRQLVTSRLSSTVKGMGYNSFTEYVDYLLKKGSGDDINQLLSRLTTNYTYFMREVESFDYFTSTILPDIVRRHQRDKCLSIWSAACSSGEEPYNVSMYIMDHLGGQASAWDTRMLASDISVDALNKAKKGIYELPDTIPPQWRKNYFKPVGGKMFEVAPKIKQNVIFKQFNLMDPIHFKRKFDVIFCRNVMIYFDQPTKSALARRMFDATVPGGYLIISKAENLPPDTPYTRVATSIFQKR</sequence>
<dbReference type="InterPro" id="IPR036804">
    <property type="entry name" value="CheR_N_sf"/>
</dbReference>
<dbReference type="PRINTS" id="PR00996">
    <property type="entry name" value="CHERMTFRASE"/>
</dbReference>
<evidence type="ECO:0000256" key="3">
    <source>
        <dbReference type="ARBA" id="ARBA00022603"/>
    </source>
</evidence>
<dbReference type="RefSeq" id="WP_084384470.1">
    <property type="nucleotide sequence ID" value="NZ_CAJTCQ010000005.1"/>
</dbReference>
<dbReference type="Pfam" id="PF01739">
    <property type="entry name" value="CheR"/>
    <property type="match status" value="1"/>
</dbReference>
<evidence type="ECO:0000256" key="4">
    <source>
        <dbReference type="ARBA" id="ARBA00022679"/>
    </source>
</evidence>
<dbReference type="Proteomes" id="UP000196710">
    <property type="component" value="Chromosome"/>
</dbReference>
<dbReference type="InterPro" id="IPR000780">
    <property type="entry name" value="CheR_MeTrfase"/>
</dbReference>
<dbReference type="Gene3D" id="3.40.50.150">
    <property type="entry name" value="Vaccinia Virus protein VP39"/>
    <property type="match status" value="1"/>
</dbReference>
<dbReference type="SUPFAM" id="SSF53335">
    <property type="entry name" value="S-adenosyl-L-methionine-dependent methyltransferases"/>
    <property type="match status" value="1"/>
</dbReference>
<organism evidence="7 8">
    <name type="scientific">Acutalibacter muris</name>
    <dbReference type="NCBI Taxonomy" id="1796620"/>
    <lineage>
        <taxon>Bacteria</taxon>
        <taxon>Bacillati</taxon>
        <taxon>Bacillota</taxon>
        <taxon>Clostridia</taxon>
        <taxon>Eubacteriales</taxon>
        <taxon>Acutalibacteraceae</taxon>
        <taxon>Acutalibacter</taxon>
    </lineage>
</organism>
<dbReference type="InterPro" id="IPR022642">
    <property type="entry name" value="CheR_C"/>
</dbReference>
<dbReference type="EMBL" id="CP021422">
    <property type="protein sequence ID" value="ASB41586.1"/>
    <property type="molecule type" value="Genomic_DNA"/>
</dbReference>
<evidence type="ECO:0000313" key="8">
    <source>
        <dbReference type="Proteomes" id="UP000196710"/>
    </source>
</evidence>
<proteinExistence type="predicted"/>
<evidence type="ECO:0000256" key="1">
    <source>
        <dbReference type="ARBA" id="ARBA00001541"/>
    </source>
</evidence>
<keyword evidence="8" id="KW-1185">Reference proteome</keyword>
<comment type="catalytic activity">
    <reaction evidence="1">
        <text>L-glutamyl-[protein] + S-adenosyl-L-methionine = [protein]-L-glutamate 5-O-methyl ester + S-adenosyl-L-homocysteine</text>
        <dbReference type="Rhea" id="RHEA:24452"/>
        <dbReference type="Rhea" id="RHEA-COMP:10208"/>
        <dbReference type="Rhea" id="RHEA-COMP:10311"/>
        <dbReference type="ChEBI" id="CHEBI:29973"/>
        <dbReference type="ChEBI" id="CHEBI:57856"/>
        <dbReference type="ChEBI" id="CHEBI:59789"/>
        <dbReference type="ChEBI" id="CHEBI:82795"/>
        <dbReference type="EC" id="2.1.1.80"/>
    </reaction>
</comment>
<dbReference type="InterPro" id="IPR050903">
    <property type="entry name" value="Bact_Chemotaxis_MeTrfase"/>
</dbReference>
<gene>
    <name evidence="7" type="ORF">ADH66_13530</name>
</gene>
<dbReference type="PANTHER" id="PTHR24422:SF10">
    <property type="entry name" value="CHEMOTAXIS PROTEIN METHYLTRANSFERASE 2"/>
    <property type="match status" value="1"/>
</dbReference>
<dbReference type="PIRSF" id="PIRSF000410">
    <property type="entry name" value="CheR"/>
    <property type="match status" value="1"/>
</dbReference>
<evidence type="ECO:0000256" key="5">
    <source>
        <dbReference type="ARBA" id="ARBA00022691"/>
    </source>
</evidence>
<dbReference type="Pfam" id="PF03705">
    <property type="entry name" value="CheR_N"/>
    <property type="match status" value="1"/>
</dbReference>
<dbReference type="InterPro" id="IPR022641">
    <property type="entry name" value="CheR_N"/>
</dbReference>
<dbReference type="PROSITE" id="PS50123">
    <property type="entry name" value="CHER"/>
    <property type="match status" value="1"/>
</dbReference>
<evidence type="ECO:0000259" key="6">
    <source>
        <dbReference type="PROSITE" id="PS50123"/>
    </source>
</evidence>